<reference evidence="14" key="1">
    <citation type="submission" date="2013-02" db="EMBL/GenBank/DDBJ databases">
        <authorList>
            <person name="Hughes D."/>
        </authorList>
    </citation>
    <scope>NUCLEOTIDE SEQUENCE</scope>
    <source>
        <strain>Durham</strain>
        <strain evidence="14">NC isolate 2 -- Noor lab</strain>
    </source>
</reference>
<dbReference type="GO" id="GO:0004497">
    <property type="term" value="F:monooxygenase activity"/>
    <property type="evidence" value="ECO:0007669"/>
    <property type="project" value="UniProtKB-KW"/>
</dbReference>
<dbReference type="STRING" id="36166.T1GHM5"/>
<dbReference type="InterPro" id="IPR050476">
    <property type="entry name" value="Insect_CytP450_Detox"/>
</dbReference>
<dbReference type="InterPro" id="IPR002402">
    <property type="entry name" value="Cyt_P450_E_grp-II"/>
</dbReference>
<evidence type="ECO:0000256" key="12">
    <source>
        <dbReference type="ARBA" id="ARBA00023136"/>
    </source>
</evidence>
<keyword evidence="9" id="KW-0560">Oxidoreductase</keyword>
<evidence type="ECO:0000256" key="2">
    <source>
        <dbReference type="ARBA" id="ARBA00004174"/>
    </source>
</evidence>
<evidence type="ECO:0000256" key="1">
    <source>
        <dbReference type="ARBA" id="ARBA00001971"/>
    </source>
</evidence>
<evidence type="ECO:0008006" key="15">
    <source>
        <dbReference type="Google" id="ProtNLM"/>
    </source>
</evidence>
<keyword evidence="5" id="KW-0349">Heme</keyword>
<protein>
    <recommendedName>
        <fullName evidence="15">Cytochrome P450</fullName>
    </recommendedName>
</protein>
<dbReference type="EMBL" id="CAQQ02074368">
    <property type="status" value="NOT_ANNOTATED_CDS"/>
    <property type="molecule type" value="Genomic_DNA"/>
</dbReference>
<dbReference type="AlphaFoldDB" id="T1GHM5"/>
<evidence type="ECO:0000256" key="8">
    <source>
        <dbReference type="ARBA" id="ARBA00022848"/>
    </source>
</evidence>
<dbReference type="OMA" id="MSLANDE"/>
<dbReference type="EMBL" id="CAQQ02074366">
    <property type="status" value="NOT_ANNOTATED_CDS"/>
    <property type="molecule type" value="Genomic_DNA"/>
</dbReference>
<keyword evidence="7" id="KW-0256">Endoplasmic reticulum</keyword>
<dbReference type="EMBL" id="CAQQ02074367">
    <property type="status" value="NOT_ANNOTATED_CDS"/>
    <property type="molecule type" value="Genomic_DNA"/>
</dbReference>
<evidence type="ECO:0000256" key="7">
    <source>
        <dbReference type="ARBA" id="ARBA00022824"/>
    </source>
</evidence>
<comment type="similarity">
    <text evidence="4">Belongs to the cytochrome P450 family.</text>
</comment>
<evidence type="ECO:0000313" key="14">
    <source>
        <dbReference type="Proteomes" id="UP000015102"/>
    </source>
</evidence>
<dbReference type="EMBL" id="CAQQ02074369">
    <property type="status" value="NOT_ANNOTATED_CDS"/>
    <property type="molecule type" value="Genomic_DNA"/>
</dbReference>
<keyword evidence="12" id="KW-0472">Membrane</keyword>
<evidence type="ECO:0000256" key="4">
    <source>
        <dbReference type="ARBA" id="ARBA00010617"/>
    </source>
</evidence>
<dbReference type="Gene3D" id="1.10.630.10">
    <property type="entry name" value="Cytochrome P450"/>
    <property type="match status" value="1"/>
</dbReference>
<dbReference type="Pfam" id="PF00067">
    <property type="entry name" value="p450"/>
    <property type="match status" value="1"/>
</dbReference>
<keyword evidence="8" id="KW-0492">Microsome</keyword>
<dbReference type="GO" id="GO:0020037">
    <property type="term" value="F:heme binding"/>
    <property type="evidence" value="ECO:0007669"/>
    <property type="project" value="InterPro"/>
</dbReference>
<dbReference type="InterPro" id="IPR036396">
    <property type="entry name" value="Cyt_P450_sf"/>
</dbReference>
<evidence type="ECO:0000313" key="13">
    <source>
        <dbReference type="EnsemblMetazoa" id="MESCA002932-PA"/>
    </source>
</evidence>
<accession>T1GHM5</accession>
<evidence type="ECO:0000256" key="10">
    <source>
        <dbReference type="ARBA" id="ARBA00023004"/>
    </source>
</evidence>
<dbReference type="GO" id="GO:0005506">
    <property type="term" value="F:iron ion binding"/>
    <property type="evidence" value="ECO:0007669"/>
    <property type="project" value="InterPro"/>
</dbReference>
<dbReference type="GO" id="GO:0016705">
    <property type="term" value="F:oxidoreductase activity, acting on paired donors, with incorporation or reduction of molecular oxygen"/>
    <property type="evidence" value="ECO:0007669"/>
    <property type="project" value="InterPro"/>
</dbReference>
<dbReference type="PRINTS" id="PR00464">
    <property type="entry name" value="EP450II"/>
</dbReference>
<dbReference type="Proteomes" id="UP000015102">
    <property type="component" value="Unassembled WGS sequence"/>
</dbReference>
<reference evidence="13" key="2">
    <citation type="submission" date="2015-06" db="UniProtKB">
        <authorList>
            <consortium name="EnsemblMetazoa"/>
        </authorList>
    </citation>
    <scope>IDENTIFICATION</scope>
</reference>
<dbReference type="HOGENOM" id="CLU_001570_5_8_1"/>
<evidence type="ECO:0000256" key="6">
    <source>
        <dbReference type="ARBA" id="ARBA00022723"/>
    </source>
</evidence>
<dbReference type="EnsemblMetazoa" id="MESCA002932-RA">
    <property type="protein sequence ID" value="MESCA002932-PA"/>
    <property type="gene ID" value="MESCA002932"/>
</dbReference>
<evidence type="ECO:0000256" key="9">
    <source>
        <dbReference type="ARBA" id="ARBA00023002"/>
    </source>
</evidence>
<keyword evidence="6" id="KW-0479">Metal-binding</keyword>
<keyword evidence="11" id="KW-0503">Monooxygenase</keyword>
<dbReference type="InterPro" id="IPR001128">
    <property type="entry name" value="Cyt_P450"/>
</dbReference>
<dbReference type="GO" id="GO:0005789">
    <property type="term" value="C:endoplasmic reticulum membrane"/>
    <property type="evidence" value="ECO:0007669"/>
    <property type="project" value="UniProtKB-SubCell"/>
</dbReference>
<keyword evidence="10" id="KW-0408">Iron</keyword>
<evidence type="ECO:0000256" key="5">
    <source>
        <dbReference type="ARBA" id="ARBA00022617"/>
    </source>
</evidence>
<dbReference type="PANTHER" id="PTHR24292">
    <property type="entry name" value="CYTOCHROME P450"/>
    <property type="match status" value="1"/>
</dbReference>
<sequence>MITFLLYFIIAILSTLIFLHKYKLKTWNEHGIPYDNPYFFATSLKGVGKTKHISEVYKSIYNAFKEKVSIVGFYKFSGPSLMLLDLEIIKQILIKDFSSFSHRGFYVNEKDDPLTANLIHVDGQRWKDLRQKLTSTFTSGKMKFMFPTFVEVSERFSNTLLEMIHEESTVKISELLGRFTMDIIGSCAFGIECNSLKDPEATFLRMGKGGLKNRNCFTVQVLMLLFPKLAAFFGMKIVPDQVSDFFLKIVQENCRLTGKSPEILYKISVVR</sequence>
<proteinExistence type="inferred from homology"/>
<organism evidence="13 14">
    <name type="scientific">Megaselia scalaris</name>
    <name type="common">Humpbacked fly</name>
    <name type="synonym">Phora scalaris</name>
    <dbReference type="NCBI Taxonomy" id="36166"/>
    <lineage>
        <taxon>Eukaryota</taxon>
        <taxon>Metazoa</taxon>
        <taxon>Ecdysozoa</taxon>
        <taxon>Arthropoda</taxon>
        <taxon>Hexapoda</taxon>
        <taxon>Insecta</taxon>
        <taxon>Pterygota</taxon>
        <taxon>Neoptera</taxon>
        <taxon>Endopterygota</taxon>
        <taxon>Diptera</taxon>
        <taxon>Brachycera</taxon>
        <taxon>Muscomorpha</taxon>
        <taxon>Platypezoidea</taxon>
        <taxon>Phoridae</taxon>
        <taxon>Megaseliini</taxon>
        <taxon>Megaselia</taxon>
    </lineage>
</organism>
<comment type="cofactor">
    <cofactor evidence="1">
        <name>heme</name>
        <dbReference type="ChEBI" id="CHEBI:30413"/>
    </cofactor>
</comment>
<name>T1GHM5_MEGSC</name>
<comment type="subcellular location">
    <subcellularLocation>
        <location evidence="3">Endoplasmic reticulum membrane</location>
        <topology evidence="3">Peripheral membrane protein</topology>
    </subcellularLocation>
    <subcellularLocation>
        <location evidence="2">Microsome membrane</location>
        <topology evidence="2">Peripheral membrane protein</topology>
    </subcellularLocation>
</comment>
<keyword evidence="14" id="KW-1185">Reference proteome</keyword>
<evidence type="ECO:0000256" key="3">
    <source>
        <dbReference type="ARBA" id="ARBA00004406"/>
    </source>
</evidence>
<dbReference type="SUPFAM" id="SSF48264">
    <property type="entry name" value="Cytochrome P450"/>
    <property type="match status" value="1"/>
</dbReference>
<evidence type="ECO:0000256" key="11">
    <source>
        <dbReference type="ARBA" id="ARBA00023033"/>
    </source>
</evidence>
<dbReference type="PANTHER" id="PTHR24292:SF100">
    <property type="entry name" value="CYTOCHROME P450 6A16, ISOFORM B-RELATED"/>
    <property type="match status" value="1"/>
</dbReference>
<dbReference type="EMBL" id="CAQQ02074365">
    <property type="status" value="NOT_ANNOTATED_CDS"/>
    <property type="molecule type" value="Genomic_DNA"/>
</dbReference>